<dbReference type="RefSeq" id="WP_306000444.1">
    <property type="nucleotide sequence ID" value="NZ_JASNFN010000016.1"/>
</dbReference>
<dbReference type="PANTHER" id="PTHR30250">
    <property type="entry name" value="PST FAMILY PREDICTED COLANIC ACID TRANSPORTER"/>
    <property type="match status" value="1"/>
</dbReference>
<dbReference type="Pfam" id="PF01943">
    <property type="entry name" value="Polysacc_synt"/>
    <property type="match status" value="1"/>
</dbReference>
<feature type="transmembrane region" description="Helical" evidence="7">
    <location>
        <begin position="257"/>
        <end position="275"/>
    </location>
</feature>
<dbReference type="Proteomes" id="UP001233673">
    <property type="component" value="Unassembled WGS sequence"/>
</dbReference>
<reference evidence="9" key="1">
    <citation type="submission" date="2023-05" db="EMBL/GenBank/DDBJ databases">
        <title>Draft genome of Pseudofrankia sp. BMG5.37.</title>
        <authorList>
            <person name="Gtari M."/>
            <person name="Ghodhbane F."/>
            <person name="Sbissi I."/>
        </authorList>
    </citation>
    <scope>NUCLEOTIDE SEQUENCE [LARGE SCALE GENOMIC DNA]</scope>
    <source>
        <strain evidence="9">BMG 814</strain>
    </source>
</reference>
<evidence type="ECO:0000256" key="1">
    <source>
        <dbReference type="ARBA" id="ARBA00004651"/>
    </source>
</evidence>
<comment type="similarity">
    <text evidence="2">Belongs to the polysaccharide synthase family.</text>
</comment>
<organism evidence="8 9">
    <name type="scientific">Blastococcus carthaginiensis</name>
    <dbReference type="NCBI Taxonomy" id="3050034"/>
    <lineage>
        <taxon>Bacteria</taxon>
        <taxon>Bacillati</taxon>
        <taxon>Actinomycetota</taxon>
        <taxon>Actinomycetes</taxon>
        <taxon>Geodermatophilales</taxon>
        <taxon>Geodermatophilaceae</taxon>
        <taxon>Blastococcus</taxon>
    </lineage>
</organism>
<dbReference type="PANTHER" id="PTHR30250:SF10">
    <property type="entry name" value="LIPOPOLYSACCHARIDE BIOSYNTHESIS PROTEIN WZXC"/>
    <property type="match status" value="1"/>
</dbReference>
<sequence>MRRGGSRYLRIVGRTAAFNASTTLVSAATGVLLARVLGAAGRGDYAAATAFFGIVLVIFELGLAASVVYFSARRQDLADTFVRTALGLLLPLAVAGSVFVVVASFTFMDGSEGRDIALLVIAALVPISFAAAPAVFALQALDIRLWNVVRLVQPLLFASALTAAVVTLDVDVRIATGVFGASLAAQGLLAWWLYHRRRERRGRFSPLEAAPMLRYGLSNAASTAPNALNGRFDQILLALMVAPAALGQYAVAVSLSLMVAPLAVAFGNVAFPRLAGGDDSEATLRHALRGSFVVAILGVVVVVALAPVIVPTLYGQGFDEVPRLLLGLAPGAAFFVVNQVVGDLLRGMGRPTLVARCEWTGVVVTIVGLAILVPLIGAFGAALTSSATYITVHVLLQFALRAARSKPNSSAATGAVSD</sequence>
<feature type="transmembrane region" description="Helical" evidence="7">
    <location>
        <begin position="321"/>
        <end position="341"/>
    </location>
</feature>
<keyword evidence="3" id="KW-1003">Cell membrane</keyword>
<feature type="transmembrane region" description="Helical" evidence="7">
    <location>
        <begin position="174"/>
        <end position="194"/>
    </location>
</feature>
<comment type="caution">
    <text evidence="8">The sequence shown here is derived from an EMBL/GenBank/DDBJ whole genome shotgun (WGS) entry which is preliminary data.</text>
</comment>
<dbReference type="InterPro" id="IPR002797">
    <property type="entry name" value="Polysacc_synth"/>
</dbReference>
<keyword evidence="9" id="KW-1185">Reference proteome</keyword>
<comment type="subcellular location">
    <subcellularLocation>
        <location evidence="1">Cell membrane</location>
        <topology evidence="1">Multi-pass membrane protein</topology>
    </subcellularLocation>
</comment>
<evidence type="ECO:0000256" key="2">
    <source>
        <dbReference type="ARBA" id="ARBA00007430"/>
    </source>
</evidence>
<feature type="transmembrane region" description="Helical" evidence="7">
    <location>
        <begin position="148"/>
        <end position="168"/>
    </location>
</feature>
<feature type="transmembrane region" description="Helical" evidence="7">
    <location>
        <begin position="48"/>
        <end position="72"/>
    </location>
</feature>
<evidence type="ECO:0000256" key="6">
    <source>
        <dbReference type="ARBA" id="ARBA00023136"/>
    </source>
</evidence>
<gene>
    <name evidence="8" type="ORF">QOZ88_14455</name>
</gene>
<evidence type="ECO:0000256" key="5">
    <source>
        <dbReference type="ARBA" id="ARBA00022989"/>
    </source>
</evidence>
<evidence type="ECO:0000256" key="7">
    <source>
        <dbReference type="SAM" id="Phobius"/>
    </source>
</evidence>
<evidence type="ECO:0000256" key="3">
    <source>
        <dbReference type="ARBA" id="ARBA00022475"/>
    </source>
</evidence>
<evidence type="ECO:0000256" key="4">
    <source>
        <dbReference type="ARBA" id="ARBA00022692"/>
    </source>
</evidence>
<accession>A0ABT9IE31</accession>
<feature type="transmembrane region" description="Helical" evidence="7">
    <location>
        <begin position="287"/>
        <end position="309"/>
    </location>
</feature>
<proteinExistence type="inferred from homology"/>
<feature type="transmembrane region" description="Helical" evidence="7">
    <location>
        <begin position="116"/>
        <end position="136"/>
    </location>
</feature>
<name>A0ABT9IE31_9ACTN</name>
<evidence type="ECO:0000313" key="8">
    <source>
        <dbReference type="EMBL" id="MDP5183838.1"/>
    </source>
</evidence>
<feature type="transmembrane region" description="Helical" evidence="7">
    <location>
        <begin position="84"/>
        <end position="104"/>
    </location>
</feature>
<protein>
    <submittedName>
        <fullName evidence="8">Oligosaccharide flippase family protein</fullName>
    </submittedName>
</protein>
<keyword evidence="4 7" id="KW-0812">Transmembrane</keyword>
<keyword evidence="5 7" id="KW-1133">Transmembrane helix</keyword>
<dbReference type="EMBL" id="JASNFN010000016">
    <property type="protein sequence ID" value="MDP5183838.1"/>
    <property type="molecule type" value="Genomic_DNA"/>
</dbReference>
<feature type="transmembrane region" description="Helical" evidence="7">
    <location>
        <begin position="353"/>
        <end position="373"/>
    </location>
</feature>
<dbReference type="InterPro" id="IPR050833">
    <property type="entry name" value="Poly_Biosynth_Transport"/>
</dbReference>
<evidence type="ECO:0000313" key="9">
    <source>
        <dbReference type="Proteomes" id="UP001233673"/>
    </source>
</evidence>
<keyword evidence="6 7" id="KW-0472">Membrane</keyword>